<dbReference type="GeneID" id="63768752"/>
<dbReference type="AlphaFoldDB" id="A0A1L9TA06"/>
<keyword evidence="2" id="KW-1185">Reference proteome</keyword>
<proteinExistence type="predicted"/>
<dbReference type="RefSeq" id="XP_040700050.1">
    <property type="nucleotide sequence ID" value="XM_040852679.1"/>
</dbReference>
<evidence type="ECO:0000313" key="2">
    <source>
        <dbReference type="Proteomes" id="UP000184356"/>
    </source>
</evidence>
<evidence type="ECO:0000313" key="1">
    <source>
        <dbReference type="EMBL" id="OJJ56244.1"/>
    </source>
</evidence>
<name>A0A1L9TA06_9EURO</name>
<dbReference type="Proteomes" id="UP000184356">
    <property type="component" value="Unassembled WGS sequence"/>
</dbReference>
<sequence>MAEPFGIASLSIEACKALISYCDGWRAFDTEIESVKLKAERLLSTLQILDKLLAGTSAVNPDIAADITLKRSGVDQKLRETAKKAKYPFRRDTLKGTANILQTLQINLNTALLALQIQQTESLRNVELLEISSMTKIEQYGSRFDKMELSIQGHCVQSQPQVQIASKYPARRRPASHKYRNTETTKQVRFASGWLRMSIELIITIENGTHGFALSPSLRFRGTVPWNSPAFNLISQLTNEHHEHCSQQQNDEISNQAIRSLQQMFNEGRAGPADQTDRGNTLIDALCLEIIMSSCDTDFPPYYPIIRYLVDAGCPLENAPHPYNMLHQIIFFMNFQSRYLSCFVTWLAGIGLQITDNDLSGRDVGAFRSAFIHSEESFMVSDVTRAILSQSETELKRVIVSGDVSSDDYSLCRMCLSWVPGLCILLESMSTIEPYELHSLLRTAVEYGSPDSVKLLIDYGSPISNSTVWACESKEIKGIVFDSFIARRKHLLELARTMLPESSQEELRLERGLLPDSNAGEIHTQLKQHSILAPSSLRPCCYEWDQDVSVLYGPTLSVDDMDLLYTS</sequence>
<dbReference type="OrthoDB" id="4494559at2759"/>
<organism evidence="1 2">
    <name type="scientific">Aspergillus sydowii CBS 593.65</name>
    <dbReference type="NCBI Taxonomy" id="1036612"/>
    <lineage>
        <taxon>Eukaryota</taxon>
        <taxon>Fungi</taxon>
        <taxon>Dikarya</taxon>
        <taxon>Ascomycota</taxon>
        <taxon>Pezizomycotina</taxon>
        <taxon>Eurotiomycetes</taxon>
        <taxon>Eurotiomycetidae</taxon>
        <taxon>Eurotiales</taxon>
        <taxon>Aspergillaceae</taxon>
        <taxon>Aspergillus</taxon>
        <taxon>Aspergillus subgen. Nidulantes</taxon>
    </lineage>
</organism>
<protein>
    <recommendedName>
        <fullName evidence="3">Fungal N-terminal domain-containing protein</fullName>
    </recommendedName>
</protein>
<accession>A0A1L9TA06</accession>
<reference evidence="2" key="1">
    <citation type="journal article" date="2017" name="Genome Biol.">
        <title>Comparative genomics reveals high biological diversity and specific adaptations in the industrially and medically important fungal genus Aspergillus.</title>
        <authorList>
            <person name="de Vries R.P."/>
            <person name="Riley R."/>
            <person name="Wiebenga A."/>
            <person name="Aguilar-Osorio G."/>
            <person name="Amillis S."/>
            <person name="Uchima C.A."/>
            <person name="Anderluh G."/>
            <person name="Asadollahi M."/>
            <person name="Askin M."/>
            <person name="Barry K."/>
            <person name="Battaglia E."/>
            <person name="Bayram O."/>
            <person name="Benocci T."/>
            <person name="Braus-Stromeyer S.A."/>
            <person name="Caldana C."/>
            <person name="Canovas D."/>
            <person name="Cerqueira G.C."/>
            <person name="Chen F."/>
            <person name="Chen W."/>
            <person name="Choi C."/>
            <person name="Clum A."/>
            <person name="Dos Santos R.A."/>
            <person name="Damasio A.R."/>
            <person name="Diallinas G."/>
            <person name="Emri T."/>
            <person name="Fekete E."/>
            <person name="Flipphi M."/>
            <person name="Freyberg S."/>
            <person name="Gallo A."/>
            <person name="Gournas C."/>
            <person name="Habgood R."/>
            <person name="Hainaut M."/>
            <person name="Harispe M.L."/>
            <person name="Henrissat B."/>
            <person name="Hilden K.S."/>
            <person name="Hope R."/>
            <person name="Hossain A."/>
            <person name="Karabika E."/>
            <person name="Karaffa L."/>
            <person name="Karanyi Z."/>
            <person name="Krasevec N."/>
            <person name="Kuo A."/>
            <person name="Kusch H."/>
            <person name="LaButti K."/>
            <person name="Lagendijk E.L."/>
            <person name="Lapidus A."/>
            <person name="Levasseur A."/>
            <person name="Lindquist E."/>
            <person name="Lipzen A."/>
            <person name="Logrieco A.F."/>
            <person name="MacCabe A."/>
            <person name="Maekelae M.R."/>
            <person name="Malavazi I."/>
            <person name="Melin P."/>
            <person name="Meyer V."/>
            <person name="Mielnichuk N."/>
            <person name="Miskei M."/>
            <person name="Molnar A.P."/>
            <person name="Mule G."/>
            <person name="Ngan C.Y."/>
            <person name="Orejas M."/>
            <person name="Orosz E."/>
            <person name="Ouedraogo J.P."/>
            <person name="Overkamp K.M."/>
            <person name="Park H.-S."/>
            <person name="Perrone G."/>
            <person name="Piumi F."/>
            <person name="Punt P.J."/>
            <person name="Ram A.F."/>
            <person name="Ramon A."/>
            <person name="Rauscher S."/>
            <person name="Record E."/>
            <person name="Riano-Pachon D.M."/>
            <person name="Robert V."/>
            <person name="Roehrig J."/>
            <person name="Ruller R."/>
            <person name="Salamov A."/>
            <person name="Salih N.S."/>
            <person name="Samson R.A."/>
            <person name="Sandor E."/>
            <person name="Sanguinetti M."/>
            <person name="Schuetze T."/>
            <person name="Sepcic K."/>
            <person name="Shelest E."/>
            <person name="Sherlock G."/>
            <person name="Sophianopoulou V."/>
            <person name="Squina F.M."/>
            <person name="Sun H."/>
            <person name="Susca A."/>
            <person name="Todd R.B."/>
            <person name="Tsang A."/>
            <person name="Unkles S.E."/>
            <person name="van de Wiele N."/>
            <person name="van Rossen-Uffink D."/>
            <person name="Oliveira J.V."/>
            <person name="Vesth T.C."/>
            <person name="Visser J."/>
            <person name="Yu J.-H."/>
            <person name="Zhou M."/>
            <person name="Andersen M.R."/>
            <person name="Archer D.B."/>
            <person name="Baker S.E."/>
            <person name="Benoit I."/>
            <person name="Brakhage A.A."/>
            <person name="Braus G.H."/>
            <person name="Fischer R."/>
            <person name="Frisvad J.C."/>
            <person name="Goldman G.H."/>
            <person name="Houbraken J."/>
            <person name="Oakley B."/>
            <person name="Pocsi I."/>
            <person name="Scazzocchio C."/>
            <person name="Seiboth B."/>
            <person name="vanKuyk P.A."/>
            <person name="Wortman J."/>
            <person name="Dyer P.S."/>
            <person name="Grigoriev I.V."/>
        </authorList>
    </citation>
    <scope>NUCLEOTIDE SEQUENCE [LARGE SCALE GENOMIC DNA]</scope>
    <source>
        <strain evidence="2">CBS 593.65</strain>
    </source>
</reference>
<evidence type="ECO:0008006" key="3">
    <source>
        <dbReference type="Google" id="ProtNLM"/>
    </source>
</evidence>
<gene>
    <name evidence="1" type="ORF">ASPSYDRAFT_92431</name>
</gene>
<dbReference type="VEuPathDB" id="FungiDB:ASPSYDRAFT_92431"/>
<dbReference type="EMBL" id="KV878591">
    <property type="protein sequence ID" value="OJJ56244.1"/>
    <property type="molecule type" value="Genomic_DNA"/>
</dbReference>